<evidence type="ECO:0000313" key="1">
    <source>
        <dbReference type="EMBL" id="GMF28123.1"/>
    </source>
</evidence>
<keyword evidence="2" id="KW-1185">Reference proteome</keyword>
<name>A0A9W6WUP6_9STRA</name>
<dbReference type="OrthoDB" id="125380at2759"/>
<protein>
    <submittedName>
        <fullName evidence="1">Unnamed protein product</fullName>
    </submittedName>
</protein>
<gene>
    <name evidence="1" type="ORF">Plil01_001181200</name>
</gene>
<accession>A0A9W6WUP6</accession>
<evidence type="ECO:0000313" key="2">
    <source>
        <dbReference type="Proteomes" id="UP001165083"/>
    </source>
</evidence>
<dbReference type="EMBL" id="BSXW01000695">
    <property type="protein sequence ID" value="GMF28123.1"/>
    <property type="molecule type" value="Genomic_DNA"/>
</dbReference>
<sequence length="171" mass="19214">MLEKKQISEEDTTQFNEQLKFIQHAMAPDVACSAGFGQEAIMKNWRLTQFFGDVLVELDDMQTSSDSLVSAVTRTSVTITRRTFGTLLPHLNNPDIGSNEYKLASKLLGQRIVMLGSAHFEWDDVHGLLASVMFQNDMLTPLLCLLGDLEEVALVFDKAAVSPEFQWKTRM</sequence>
<dbReference type="AlphaFoldDB" id="A0A9W6WUP6"/>
<proteinExistence type="predicted"/>
<dbReference type="Proteomes" id="UP001165083">
    <property type="component" value="Unassembled WGS sequence"/>
</dbReference>
<reference evidence="1" key="1">
    <citation type="submission" date="2023-04" db="EMBL/GenBank/DDBJ databases">
        <title>Phytophthora lilii NBRC 32176.</title>
        <authorList>
            <person name="Ichikawa N."/>
            <person name="Sato H."/>
            <person name="Tonouchi N."/>
        </authorList>
    </citation>
    <scope>NUCLEOTIDE SEQUENCE</scope>
    <source>
        <strain evidence="1">NBRC 32176</strain>
    </source>
</reference>
<comment type="caution">
    <text evidence="1">The sequence shown here is derived from an EMBL/GenBank/DDBJ whole genome shotgun (WGS) entry which is preliminary data.</text>
</comment>
<organism evidence="1 2">
    <name type="scientific">Phytophthora lilii</name>
    <dbReference type="NCBI Taxonomy" id="2077276"/>
    <lineage>
        <taxon>Eukaryota</taxon>
        <taxon>Sar</taxon>
        <taxon>Stramenopiles</taxon>
        <taxon>Oomycota</taxon>
        <taxon>Peronosporomycetes</taxon>
        <taxon>Peronosporales</taxon>
        <taxon>Peronosporaceae</taxon>
        <taxon>Phytophthora</taxon>
    </lineage>
</organism>